<dbReference type="Pfam" id="PF05362">
    <property type="entry name" value="Lon_C"/>
    <property type="match status" value="1"/>
</dbReference>
<evidence type="ECO:0000313" key="6">
    <source>
        <dbReference type="Proteomes" id="UP001138751"/>
    </source>
</evidence>
<reference evidence="5" key="2">
    <citation type="journal article" date="2021" name="Syst. Appl. Microbiol.">
        <title>Roseomonas hellenica sp. nov., isolated from roots of wild-growing Alkanna tinctoria.</title>
        <authorList>
            <person name="Rat A."/>
            <person name="Naranjo H.D."/>
            <person name="Lebbe L."/>
            <person name="Cnockaert M."/>
            <person name="Krigas N."/>
            <person name="Grigoriadou K."/>
            <person name="Maloupa E."/>
            <person name="Willems A."/>
        </authorList>
    </citation>
    <scope>NUCLEOTIDE SEQUENCE</scope>
    <source>
        <strain evidence="5">LMG 31231</strain>
    </source>
</reference>
<evidence type="ECO:0000256" key="3">
    <source>
        <dbReference type="SAM" id="MobiDB-lite"/>
    </source>
</evidence>
<dbReference type="Gene3D" id="3.30.230.10">
    <property type="match status" value="1"/>
</dbReference>
<keyword evidence="6" id="KW-1185">Reference proteome</keyword>
<dbReference type="EMBL" id="JAAEDM010000091">
    <property type="protein sequence ID" value="MBR0673821.1"/>
    <property type="molecule type" value="Genomic_DNA"/>
</dbReference>
<name>A0A9X9X342_9PROT</name>
<accession>A0A9X9X342</accession>
<comment type="caution">
    <text evidence="5">The sequence shown here is derived from an EMBL/GenBank/DDBJ whole genome shotgun (WGS) entry which is preliminary data.</text>
</comment>
<dbReference type="GO" id="GO:0004176">
    <property type="term" value="F:ATP-dependent peptidase activity"/>
    <property type="evidence" value="ECO:0007669"/>
    <property type="project" value="UniProtKB-UniRule"/>
</dbReference>
<dbReference type="Proteomes" id="UP001138751">
    <property type="component" value="Unassembled WGS sequence"/>
</dbReference>
<keyword evidence="1 2" id="KW-0645">Protease</keyword>
<dbReference type="PROSITE" id="PS51786">
    <property type="entry name" value="LON_PROTEOLYTIC"/>
    <property type="match status" value="1"/>
</dbReference>
<dbReference type="InterPro" id="IPR020568">
    <property type="entry name" value="Ribosomal_Su5_D2-typ_SF"/>
</dbReference>
<feature type="domain" description="Lon proteolytic" evidence="4">
    <location>
        <begin position="582"/>
        <end position="777"/>
    </location>
</feature>
<sequence>MAKAPLPSAIAAVPEAPSPRPGPLPVEKLYRRADLSGLAFETTADLPPLPGLPGQPRVRDAIGLGTSIDARGFNIFAIGQDAARIGVSMRALLAETTRRRPPSPDWIYVNNFAAPHRPRALSLRAGRGPALEAAMTEMIEELRAALPAMFEGEDYQRRRSAIESSLHGQAEASFGTLAEKATAEGVAILRTPMGFAVAPSKDGKVVPPEEFSSWPEDRQKEVRGHIERIEKELEQTLRAIPHIEKQRREAIRALDRETAKFVIDAAVEDVLKPFSDLPEVVAYVEAVRADLVENAQLFLEQPGQNAEALPPSLRAGAQLDRYAVNVLVSRDGDTEGAPVVEELHPTLANLLGRVEHLPVQGALVTNFRMIRAGSLHRANGGTIVIDAHALLTDSLSWEALKRALTRGQIIIEDVAHFVGMTTTVSLEPDPIPLDAKVVLVGDRSLYYLLAAYDPGFERHFKVVADFDDETDRTAESEALVARIIATQAQREKARPLDRGAVARMVEHAARLAGDSGRLTLLVEHLRDLVIEAGHWAGAAERAVTAREDVDRAIDEQRRRLERPQILTRDAILRGVELIDTTGERVGQVNGLTVLGLGALSFGRPTRITARVRAGGGRILDIEREVELGGPIHSKGVMILSGFLAGRYAPRGALSLQASLVFEQSYGEVEGDSASAAELLTLLSAISGLPLRQDLAITGSINQLGDIQPIGGANEKIEGFFEICAARGLTGTQGVIIPESNVQHLMLRADVVQACADGRFAIHAVRHIDQAAELLTGREAGARGADGKFPYGSVNARVEAALARFAEQRREAAHKAAEAEEE</sequence>
<dbReference type="GO" id="GO:0005524">
    <property type="term" value="F:ATP binding"/>
    <property type="evidence" value="ECO:0007669"/>
    <property type="project" value="InterPro"/>
</dbReference>
<dbReference type="InterPro" id="IPR046843">
    <property type="entry name" value="LonB_AAA-LID"/>
</dbReference>
<evidence type="ECO:0000256" key="1">
    <source>
        <dbReference type="ARBA" id="ARBA00022670"/>
    </source>
</evidence>
<evidence type="ECO:0000259" key="4">
    <source>
        <dbReference type="PROSITE" id="PS51786"/>
    </source>
</evidence>
<evidence type="ECO:0000256" key="2">
    <source>
        <dbReference type="PROSITE-ProRule" id="PRU01122"/>
    </source>
</evidence>
<dbReference type="Gene3D" id="3.40.50.300">
    <property type="entry name" value="P-loop containing nucleotide triphosphate hydrolases"/>
    <property type="match status" value="2"/>
</dbReference>
<gene>
    <name evidence="5" type="ORF">GXW76_21790</name>
</gene>
<dbReference type="EC" id="3.4.21.53" evidence="2"/>
<dbReference type="PANTHER" id="PTHR10046">
    <property type="entry name" value="ATP DEPENDENT LON PROTEASE FAMILY MEMBER"/>
    <property type="match status" value="1"/>
</dbReference>
<dbReference type="SUPFAM" id="SSF54211">
    <property type="entry name" value="Ribosomal protein S5 domain 2-like"/>
    <property type="match status" value="1"/>
</dbReference>
<dbReference type="InterPro" id="IPR046844">
    <property type="entry name" value="Lon-like_helical"/>
</dbReference>
<feature type="region of interest" description="Disordered" evidence="3">
    <location>
        <begin position="1"/>
        <end position="23"/>
    </location>
</feature>
<dbReference type="GO" id="GO:0006508">
    <property type="term" value="P:proteolysis"/>
    <property type="evidence" value="ECO:0007669"/>
    <property type="project" value="UniProtKB-KW"/>
</dbReference>
<organism evidence="5 6">
    <name type="scientific">Neoroseomonas soli</name>
    <dbReference type="NCBI Taxonomy" id="1081025"/>
    <lineage>
        <taxon>Bacteria</taxon>
        <taxon>Pseudomonadati</taxon>
        <taxon>Pseudomonadota</taxon>
        <taxon>Alphaproteobacteria</taxon>
        <taxon>Acetobacterales</taxon>
        <taxon>Acetobacteraceae</taxon>
        <taxon>Neoroseomonas</taxon>
    </lineage>
</organism>
<dbReference type="Gene3D" id="1.10.8.60">
    <property type="match status" value="1"/>
</dbReference>
<dbReference type="InterPro" id="IPR014721">
    <property type="entry name" value="Ribsml_uS5_D2-typ_fold_subgr"/>
</dbReference>
<evidence type="ECO:0000313" key="5">
    <source>
        <dbReference type="EMBL" id="MBR0673821.1"/>
    </source>
</evidence>
<comment type="similarity">
    <text evidence="2">Belongs to the peptidase S16 family.</text>
</comment>
<feature type="active site" evidence="2">
    <location>
        <position position="672"/>
    </location>
</feature>
<dbReference type="GO" id="GO:0030163">
    <property type="term" value="P:protein catabolic process"/>
    <property type="evidence" value="ECO:0007669"/>
    <property type="project" value="InterPro"/>
</dbReference>
<dbReference type="Pfam" id="PF20437">
    <property type="entry name" value="LonC_helical"/>
    <property type="match status" value="1"/>
</dbReference>
<dbReference type="InterPro" id="IPR008269">
    <property type="entry name" value="Lon_proteolytic"/>
</dbReference>
<dbReference type="SUPFAM" id="SSF52540">
    <property type="entry name" value="P-loop containing nucleoside triphosphate hydrolases"/>
    <property type="match status" value="1"/>
</dbReference>
<dbReference type="Pfam" id="PF20436">
    <property type="entry name" value="LonB_AAA-LID"/>
    <property type="match status" value="1"/>
</dbReference>
<keyword evidence="2" id="KW-0378">Hydrolase</keyword>
<dbReference type="InterPro" id="IPR027417">
    <property type="entry name" value="P-loop_NTPase"/>
</dbReference>
<dbReference type="InterPro" id="IPR027065">
    <property type="entry name" value="Lon_Prtase"/>
</dbReference>
<protein>
    <recommendedName>
        <fullName evidence="2">endopeptidase La</fullName>
        <ecNumber evidence="2">3.4.21.53</ecNumber>
    </recommendedName>
</protein>
<dbReference type="GO" id="GO:0004252">
    <property type="term" value="F:serine-type endopeptidase activity"/>
    <property type="evidence" value="ECO:0007669"/>
    <property type="project" value="UniProtKB-UniRule"/>
</dbReference>
<dbReference type="InterPro" id="IPR041699">
    <property type="entry name" value="AAA_32"/>
</dbReference>
<proteinExistence type="inferred from homology"/>
<comment type="catalytic activity">
    <reaction evidence="2">
        <text>Hydrolysis of proteins in presence of ATP.</text>
        <dbReference type="EC" id="3.4.21.53"/>
    </reaction>
</comment>
<dbReference type="Pfam" id="PF13654">
    <property type="entry name" value="AAA_32"/>
    <property type="match status" value="1"/>
</dbReference>
<dbReference type="AlphaFoldDB" id="A0A9X9X342"/>
<keyword evidence="2" id="KW-0720">Serine protease</keyword>
<feature type="active site" evidence="2">
    <location>
        <position position="715"/>
    </location>
</feature>
<dbReference type="PRINTS" id="PR00830">
    <property type="entry name" value="ENDOLAPTASE"/>
</dbReference>
<reference evidence="5" key="1">
    <citation type="submission" date="2020-01" db="EMBL/GenBank/DDBJ databases">
        <authorList>
            <person name="Rat A."/>
        </authorList>
    </citation>
    <scope>NUCLEOTIDE SEQUENCE</scope>
    <source>
        <strain evidence="5">LMG 31231</strain>
    </source>
</reference>